<dbReference type="GO" id="GO:0006508">
    <property type="term" value="P:proteolysis"/>
    <property type="evidence" value="ECO:0007669"/>
    <property type="project" value="UniProtKB-KW"/>
</dbReference>
<dbReference type="GO" id="GO:0008360">
    <property type="term" value="P:regulation of cell shape"/>
    <property type="evidence" value="ECO:0007669"/>
    <property type="project" value="UniProtKB-KW"/>
</dbReference>
<evidence type="ECO:0000256" key="5">
    <source>
        <dbReference type="ARBA" id="ARBA00022670"/>
    </source>
</evidence>
<dbReference type="GO" id="GO:0009002">
    <property type="term" value="F:serine-type D-Ala-D-Ala carboxypeptidase activity"/>
    <property type="evidence" value="ECO:0007669"/>
    <property type="project" value="InterPro"/>
</dbReference>
<dbReference type="SUPFAM" id="SSF56601">
    <property type="entry name" value="beta-lactamase/transpeptidase-like"/>
    <property type="match status" value="1"/>
</dbReference>
<dbReference type="Pfam" id="PF00905">
    <property type="entry name" value="Transpeptidase"/>
    <property type="match status" value="1"/>
</dbReference>
<dbReference type="Proteomes" id="UP000885660">
    <property type="component" value="Unassembled WGS sequence"/>
</dbReference>
<organism evidence="16">
    <name type="scientific">Aerophobetes bacterium</name>
    <dbReference type="NCBI Taxonomy" id="2030807"/>
    <lineage>
        <taxon>Bacteria</taxon>
        <taxon>Candidatus Aerophobota</taxon>
    </lineage>
</organism>
<dbReference type="InterPro" id="IPR001460">
    <property type="entry name" value="PCN-bd_Tpept"/>
</dbReference>
<sequence>MSINYRFIEKTNLKYERRIKVLLGVILFIFLVILIRVGWLQIVEGEKFLRLSQTAHLRLIPLANPRGLIVDRNERVIADNTASFSIGVIPESLENPEKTLLKLKSIFPDIDLRKAELKVKKVKNPFRPVVLKEGIDISKVTYIEERGEEFPSVVILSQPVRSYPYGKLLSHIVGYLGEVNKNELKNLSFLGVEAGDLVGKMGIEEVYNSYLQGEKGGRQVEVDVYGRVLKTIFQKDPLPGDTVYLTIDVNIQKIAREEMGDRKGVVIIANPYTGEILSMLSLPSFDPNLFARGISNEKWLELSRNPENPLENRAVRGEYPPASTFKIVLVTAALETGKATPFAKFYCPGYYKIGKRIFKCWKKEGHGWLNLKDALIHSCDVYFYQLGLKLGVKNIIHYARLFGLGKPTGIDLGSEKRGFLPTPEWKEKLYKEVWYPGDTANLSIGQGYILVTPIQMLDLISAVANGGYLGRPHLVKKIVDKNGNTVFN</sequence>
<proteinExistence type="predicted"/>
<evidence type="ECO:0000256" key="10">
    <source>
        <dbReference type="ARBA" id="ARBA00022989"/>
    </source>
</evidence>
<feature type="domain" description="Penicillin-binding protein dimerisation" evidence="15">
    <location>
        <begin position="65"/>
        <end position="231"/>
    </location>
</feature>
<evidence type="ECO:0000256" key="6">
    <source>
        <dbReference type="ARBA" id="ARBA00022692"/>
    </source>
</evidence>
<gene>
    <name evidence="16" type="primary">mrdA</name>
    <name evidence="16" type="ORF">ENG47_04925</name>
</gene>
<feature type="domain" description="Penicillin-binding protein transpeptidase" evidence="14">
    <location>
        <begin position="264"/>
        <end position="483"/>
    </location>
</feature>
<evidence type="ECO:0000256" key="1">
    <source>
        <dbReference type="ARBA" id="ARBA00004167"/>
    </source>
</evidence>
<dbReference type="InterPro" id="IPR012338">
    <property type="entry name" value="Beta-lactam/transpept-like"/>
</dbReference>
<dbReference type="Gene3D" id="3.30.1390.30">
    <property type="entry name" value="Penicillin-binding protein 2a, domain 3"/>
    <property type="match status" value="1"/>
</dbReference>
<evidence type="ECO:0000256" key="4">
    <source>
        <dbReference type="ARBA" id="ARBA00022519"/>
    </source>
</evidence>
<dbReference type="GO" id="GO:0008658">
    <property type="term" value="F:penicillin binding"/>
    <property type="evidence" value="ECO:0007669"/>
    <property type="project" value="InterPro"/>
</dbReference>
<dbReference type="InterPro" id="IPR005311">
    <property type="entry name" value="PBP_dimer"/>
</dbReference>
<keyword evidence="4" id="KW-0997">Cell inner membrane</keyword>
<protein>
    <submittedName>
        <fullName evidence="16">Penicillin-binding protein 2</fullName>
    </submittedName>
</protein>
<evidence type="ECO:0000256" key="9">
    <source>
        <dbReference type="ARBA" id="ARBA00022984"/>
    </source>
</evidence>
<dbReference type="InterPro" id="IPR017790">
    <property type="entry name" value="Penicillin-binding_protein_2"/>
</dbReference>
<feature type="transmembrane region" description="Helical" evidence="13">
    <location>
        <begin position="21"/>
        <end position="42"/>
    </location>
</feature>
<dbReference type="PANTHER" id="PTHR30627">
    <property type="entry name" value="PEPTIDOGLYCAN D,D-TRANSPEPTIDASE"/>
    <property type="match status" value="1"/>
</dbReference>
<accession>A0A7V0QRB2</accession>
<comment type="subcellular location">
    <subcellularLocation>
        <location evidence="2">Cell membrane</location>
    </subcellularLocation>
    <subcellularLocation>
        <location evidence="1">Membrane</location>
        <topology evidence="1">Single-pass membrane protein</topology>
    </subcellularLocation>
</comment>
<evidence type="ECO:0000256" key="11">
    <source>
        <dbReference type="ARBA" id="ARBA00023136"/>
    </source>
</evidence>
<keyword evidence="6 13" id="KW-0812">Transmembrane</keyword>
<feature type="non-terminal residue" evidence="16">
    <location>
        <position position="488"/>
    </location>
</feature>
<evidence type="ECO:0000256" key="12">
    <source>
        <dbReference type="ARBA" id="ARBA00023316"/>
    </source>
</evidence>
<keyword evidence="9" id="KW-0573">Peptidoglycan synthesis</keyword>
<dbReference type="GO" id="GO:0005886">
    <property type="term" value="C:plasma membrane"/>
    <property type="evidence" value="ECO:0007669"/>
    <property type="project" value="UniProtKB-SubCell"/>
</dbReference>
<dbReference type="NCBIfam" id="TIGR03423">
    <property type="entry name" value="pbp2_mrdA"/>
    <property type="match status" value="1"/>
</dbReference>
<evidence type="ECO:0000259" key="15">
    <source>
        <dbReference type="Pfam" id="PF03717"/>
    </source>
</evidence>
<evidence type="ECO:0000313" key="16">
    <source>
        <dbReference type="EMBL" id="HDN85080.1"/>
    </source>
</evidence>
<keyword evidence="12" id="KW-0961">Cell wall biogenesis/degradation</keyword>
<keyword evidence="7" id="KW-0378">Hydrolase</keyword>
<keyword evidence="10 13" id="KW-1133">Transmembrane helix</keyword>
<dbReference type="GO" id="GO:0071972">
    <property type="term" value="F:peptidoglycan L,D-transpeptidase activity"/>
    <property type="evidence" value="ECO:0007669"/>
    <property type="project" value="TreeGrafter"/>
</dbReference>
<name>A0A7V0QRB2_UNCAE</name>
<evidence type="ECO:0000256" key="3">
    <source>
        <dbReference type="ARBA" id="ARBA00022475"/>
    </source>
</evidence>
<dbReference type="SUPFAM" id="SSF56519">
    <property type="entry name" value="Penicillin binding protein dimerisation domain"/>
    <property type="match status" value="1"/>
</dbReference>
<dbReference type="Gene3D" id="3.90.1310.10">
    <property type="entry name" value="Penicillin-binding protein 2a (Domain 2)"/>
    <property type="match status" value="1"/>
</dbReference>
<evidence type="ECO:0000256" key="2">
    <source>
        <dbReference type="ARBA" id="ARBA00004236"/>
    </source>
</evidence>
<keyword evidence="5" id="KW-0645">Protease</keyword>
<keyword evidence="8" id="KW-0133">Cell shape</keyword>
<reference evidence="16" key="1">
    <citation type="journal article" date="2020" name="mSystems">
        <title>Genome- and Community-Level Interaction Insights into Carbon Utilization and Element Cycling Functions of Hydrothermarchaeota in Hydrothermal Sediment.</title>
        <authorList>
            <person name="Zhou Z."/>
            <person name="Liu Y."/>
            <person name="Xu W."/>
            <person name="Pan J."/>
            <person name="Luo Z.H."/>
            <person name="Li M."/>
        </authorList>
    </citation>
    <scope>NUCLEOTIDE SEQUENCE [LARGE SCALE GENOMIC DNA]</scope>
    <source>
        <strain evidence="16">HyVt-219</strain>
    </source>
</reference>
<dbReference type="Gene3D" id="3.40.710.10">
    <property type="entry name" value="DD-peptidase/beta-lactamase superfamily"/>
    <property type="match status" value="1"/>
</dbReference>
<evidence type="ECO:0000256" key="7">
    <source>
        <dbReference type="ARBA" id="ARBA00022801"/>
    </source>
</evidence>
<dbReference type="InterPro" id="IPR036138">
    <property type="entry name" value="PBP_dimer_sf"/>
</dbReference>
<keyword evidence="3" id="KW-1003">Cell membrane</keyword>
<keyword evidence="11 13" id="KW-0472">Membrane</keyword>
<dbReference type="AlphaFoldDB" id="A0A7V0QRB2"/>
<dbReference type="EMBL" id="DRBC01000301">
    <property type="protein sequence ID" value="HDN85080.1"/>
    <property type="molecule type" value="Genomic_DNA"/>
</dbReference>
<evidence type="ECO:0000259" key="14">
    <source>
        <dbReference type="Pfam" id="PF00905"/>
    </source>
</evidence>
<dbReference type="InterPro" id="IPR050515">
    <property type="entry name" value="Beta-lactam/transpept"/>
</dbReference>
<dbReference type="Pfam" id="PF03717">
    <property type="entry name" value="PBP_dimer"/>
    <property type="match status" value="1"/>
</dbReference>
<dbReference type="GO" id="GO:0071555">
    <property type="term" value="P:cell wall organization"/>
    <property type="evidence" value="ECO:0007669"/>
    <property type="project" value="UniProtKB-KW"/>
</dbReference>
<evidence type="ECO:0000256" key="13">
    <source>
        <dbReference type="SAM" id="Phobius"/>
    </source>
</evidence>
<dbReference type="PANTHER" id="PTHR30627:SF2">
    <property type="entry name" value="PEPTIDOGLYCAN D,D-TRANSPEPTIDASE MRDA"/>
    <property type="match status" value="1"/>
</dbReference>
<comment type="caution">
    <text evidence="16">The sequence shown here is derived from an EMBL/GenBank/DDBJ whole genome shotgun (WGS) entry which is preliminary data.</text>
</comment>
<evidence type="ECO:0000256" key="8">
    <source>
        <dbReference type="ARBA" id="ARBA00022960"/>
    </source>
</evidence>
<dbReference type="GO" id="GO:0009252">
    <property type="term" value="P:peptidoglycan biosynthetic process"/>
    <property type="evidence" value="ECO:0007669"/>
    <property type="project" value="UniProtKB-KW"/>
</dbReference>